<dbReference type="InterPro" id="IPR007627">
    <property type="entry name" value="RNA_pol_sigma70_r2"/>
</dbReference>
<keyword evidence="4" id="KW-0804">Transcription</keyword>
<evidence type="ECO:0000256" key="1">
    <source>
        <dbReference type="ARBA" id="ARBA00010641"/>
    </source>
</evidence>
<dbReference type="KEGG" id="apes:FOC84_18435"/>
<gene>
    <name evidence="7" type="ORF">FOC84_18435</name>
</gene>
<dbReference type="Pfam" id="PF04542">
    <property type="entry name" value="Sigma70_r2"/>
    <property type="match status" value="1"/>
</dbReference>
<dbReference type="InterPro" id="IPR013249">
    <property type="entry name" value="RNA_pol_sigma70_r4_t2"/>
</dbReference>
<evidence type="ECO:0000259" key="5">
    <source>
        <dbReference type="Pfam" id="PF04542"/>
    </source>
</evidence>
<dbReference type="PANTHER" id="PTHR43133:SF63">
    <property type="entry name" value="RNA POLYMERASE SIGMA FACTOR FECI-RELATED"/>
    <property type="match status" value="1"/>
</dbReference>
<dbReference type="SUPFAM" id="SSF88659">
    <property type="entry name" value="Sigma3 and sigma4 domains of RNA polymerase sigma factors"/>
    <property type="match status" value="1"/>
</dbReference>
<keyword evidence="2" id="KW-0805">Transcription regulation</keyword>
<dbReference type="PANTHER" id="PTHR43133">
    <property type="entry name" value="RNA POLYMERASE ECF-TYPE SIGMA FACTO"/>
    <property type="match status" value="1"/>
</dbReference>
<dbReference type="Pfam" id="PF08281">
    <property type="entry name" value="Sigma70_r4_2"/>
    <property type="match status" value="1"/>
</dbReference>
<organism evidence="7 8">
    <name type="scientific">Achromobacter pestifer</name>
    <dbReference type="NCBI Taxonomy" id="1353889"/>
    <lineage>
        <taxon>Bacteria</taxon>
        <taxon>Pseudomonadati</taxon>
        <taxon>Pseudomonadota</taxon>
        <taxon>Betaproteobacteria</taxon>
        <taxon>Burkholderiales</taxon>
        <taxon>Alcaligenaceae</taxon>
        <taxon>Achromobacter</taxon>
    </lineage>
</organism>
<dbReference type="SUPFAM" id="SSF88946">
    <property type="entry name" value="Sigma2 domain of RNA polymerase sigma factors"/>
    <property type="match status" value="1"/>
</dbReference>
<evidence type="ECO:0000313" key="7">
    <source>
        <dbReference type="EMBL" id="QKH36810.1"/>
    </source>
</evidence>
<dbReference type="InterPro" id="IPR039425">
    <property type="entry name" value="RNA_pol_sigma-70-like"/>
</dbReference>
<dbReference type="EMBL" id="CP053985">
    <property type="protein sequence ID" value="QKH36810.1"/>
    <property type="molecule type" value="Genomic_DNA"/>
</dbReference>
<keyword evidence="3" id="KW-0731">Sigma factor</keyword>
<protein>
    <submittedName>
        <fullName evidence="7">Sigma-70 family RNA polymerase sigma factor</fullName>
    </submittedName>
</protein>
<comment type="similarity">
    <text evidence="1">Belongs to the sigma-70 factor family. ECF subfamily.</text>
</comment>
<dbReference type="NCBIfam" id="NF009180">
    <property type="entry name" value="PRK12528.1"/>
    <property type="match status" value="1"/>
</dbReference>
<dbReference type="InterPro" id="IPR013325">
    <property type="entry name" value="RNA_pol_sigma_r2"/>
</dbReference>
<dbReference type="InterPro" id="IPR013324">
    <property type="entry name" value="RNA_pol_sigma_r3/r4-like"/>
</dbReference>
<evidence type="ECO:0000256" key="2">
    <source>
        <dbReference type="ARBA" id="ARBA00023015"/>
    </source>
</evidence>
<keyword evidence="8" id="KW-1185">Reference proteome</keyword>
<dbReference type="AlphaFoldDB" id="A0A7D4E2U8"/>
<dbReference type="InterPro" id="IPR036388">
    <property type="entry name" value="WH-like_DNA-bd_sf"/>
</dbReference>
<dbReference type="Gene3D" id="1.10.1740.10">
    <property type="match status" value="1"/>
</dbReference>
<dbReference type="InterPro" id="IPR014284">
    <property type="entry name" value="RNA_pol_sigma-70_dom"/>
</dbReference>
<dbReference type="GO" id="GO:0016987">
    <property type="term" value="F:sigma factor activity"/>
    <property type="evidence" value="ECO:0007669"/>
    <property type="project" value="UniProtKB-KW"/>
</dbReference>
<evidence type="ECO:0000259" key="6">
    <source>
        <dbReference type="Pfam" id="PF08281"/>
    </source>
</evidence>
<sequence>MIESPSPHPADSMAALYSGHHGWLLAWLRKRLGSPADAADLAHDTFLRVLTQTRPEIREPRAFLSTIAHGILANFYRRRDVEQAFLRALAALPEAQAPSPETRAIVLETLIEIDRRMSSLPDAVCQAFYMAQIDGLKQSEIAARLRVSLPTVQRYVARALQQCFF</sequence>
<accession>A0A7D4E2U8</accession>
<evidence type="ECO:0000313" key="8">
    <source>
        <dbReference type="Proteomes" id="UP000500970"/>
    </source>
</evidence>
<feature type="domain" description="RNA polymerase sigma factor 70 region 4 type 2" evidence="6">
    <location>
        <begin position="112"/>
        <end position="163"/>
    </location>
</feature>
<reference evidence="7 8" key="1">
    <citation type="submission" date="2020-05" db="EMBL/GenBank/DDBJ databases">
        <title>FDA dAtabase for Regulatory Grade micrObial Sequences (FDA-ARGOS): Supporting development and validation of Infectious Disease Dx tests.</title>
        <authorList>
            <person name="Sproer C."/>
            <person name="Gronow S."/>
            <person name="Severitt S."/>
            <person name="Schroder I."/>
            <person name="Tallon L."/>
            <person name="Sadzewicz L."/>
            <person name="Zhao X."/>
            <person name="Vavikolanu K."/>
            <person name="Mehta A."/>
            <person name="Aluvathingal J."/>
            <person name="Nadendla S."/>
            <person name="Myers T."/>
            <person name="Yan Y."/>
            <person name="Sichtig H."/>
        </authorList>
    </citation>
    <scope>NUCLEOTIDE SEQUENCE [LARGE SCALE GENOMIC DNA]</scope>
    <source>
        <strain evidence="7 8">FDAARGOS_790</strain>
    </source>
</reference>
<dbReference type="GO" id="GO:0003677">
    <property type="term" value="F:DNA binding"/>
    <property type="evidence" value="ECO:0007669"/>
    <property type="project" value="InterPro"/>
</dbReference>
<dbReference type="Proteomes" id="UP000500970">
    <property type="component" value="Chromosome"/>
</dbReference>
<feature type="domain" description="RNA polymerase sigma-70 region 2" evidence="5">
    <location>
        <begin position="16"/>
        <end position="80"/>
    </location>
</feature>
<evidence type="ECO:0000256" key="4">
    <source>
        <dbReference type="ARBA" id="ARBA00023163"/>
    </source>
</evidence>
<dbReference type="GO" id="GO:0006352">
    <property type="term" value="P:DNA-templated transcription initiation"/>
    <property type="evidence" value="ECO:0007669"/>
    <property type="project" value="InterPro"/>
</dbReference>
<evidence type="ECO:0000256" key="3">
    <source>
        <dbReference type="ARBA" id="ARBA00023082"/>
    </source>
</evidence>
<name>A0A7D4E2U8_9BURK</name>
<dbReference type="NCBIfam" id="TIGR02937">
    <property type="entry name" value="sigma70-ECF"/>
    <property type="match status" value="1"/>
</dbReference>
<proteinExistence type="inferred from homology"/>
<dbReference type="RefSeq" id="WP_173145689.1">
    <property type="nucleotide sequence ID" value="NZ_CP053985.1"/>
</dbReference>
<dbReference type="Gene3D" id="1.10.10.10">
    <property type="entry name" value="Winged helix-like DNA-binding domain superfamily/Winged helix DNA-binding domain"/>
    <property type="match status" value="1"/>
</dbReference>